<dbReference type="Gene3D" id="3.40.50.300">
    <property type="entry name" value="P-loop containing nucleotide triphosphate hydrolases"/>
    <property type="match status" value="1"/>
</dbReference>
<dbReference type="SMART" id="SM00382">
    <property type="entry name" value="AAA"/>
    <property type="match status" value="1"/>
</dbReference>
<evidence type="ECO:0000256" key="4">
    <source>
        <dbReference type="ARBA" id="ARBA00022840"/>
    </source>
</evidence>
<dbReference type="InterPro" id="IPR003593">
    <property type="entry name" value="AAA+_ATPase"/>
</dbReference>
<accession>A0A7V2ZM63</accession>
<name>A0A7V2ZM63_9BACT</name>
<reference evidence="6" key="1">
    <citation type="journal article" date="2020" name="mSystems">
        <title>Genome- and Community-Level Interaction Insights into Carbon Utilization and Element Cycling Functions of Hydrothermarchaeota in Hydrothermal Sediment.</title>
        <authorList>
            <person name="Zhou Z."/>
            <person name="Liu Y."/>
            <person name="Xu W."/>
            <person name="Pan J."/>
            <person name="Luo Z.H."/>
            <person name="Li M."/>
        </authorList>
    </citation>
    <scope>NUCLEOTIDE SEQUENCE [LARGE SCALE GENOMIC DNA]</scope>
    <source>
        <strain evidence="6">SpSt-479</strain>
    </source>
</reference>
<dbReference type="InterPro" id="IPR003439">
    <property type="entry name" value="ABC_transporter-like_ATP-bd"/>
</dbReference>
<dbReference type="PANTHER" id="PTHR42734">
    <property type="entry name" value="METAL TRANSPORT SYSTEM ATP-BINDING PROTEIN TM_0124-RELATED"/>
    <property type="match status" value="1"/>
</dbReference>
<gene>
    <name evidence="6" type="ORF">ENS31_13685</name>
</gene>
<evidence type="ECO:0000259" key="5">
    <source>
        <dbReference type="PROSITE" id="PS50893"/>
    </source>
</evidence>
<evidence type="ECO:0000313" key="6">
    <source>
        <dbReference type="EMBL" id="HFI92564.1"/>
    </source>
</evidence>
<protein>
    <submittedName>
        <fullName evidence="6">Metal ABC transporter ATP-binding protein</fullName>
    </submittedName>
</protein>
<organism evidence="6">
    <name type="scientific">Ignavibacterium album</name>
    <dbReference type="NCBI Taxonomy" id="591197"/>
    <lineage>
        <taxon>Bacteria</taxon>
        <taxon>Pseudomonadati</taxon>
        <taxon>Ignavibacteriota</taxon>
        <taxon>Ignavibacteria</taxon>
        <taxon>Ignavibacteriales</taxon>
        <taxon>Ignavibacteriaceae</taxon>
        <taxon>Ignavibacterium</taxon>
    </lineage>
</organism>
<comment type="similarity">
    <text evidence="1">Belongs to the ABC transporter superfamily.</text>
</comment>
<dbReference type="GO" id="GO:0016887">
    <property type="term" value="F:ATP hydrolysis activity"/>
    <property type="evidence" value="ECO:0007669"/>
    <property type="project" value="InterPro"/>
</dbReference>
<keyword evidence="4 6" id="KW-0067">ATP-binding</keyword>
<dbReference type="AlphaFoldDB" id="A0A7V2ZM63"/>
<evidence type="ECO:0000256" key="3">
    <source>
        <dbReference type="ARBA" id="ARBA00022741"/>
    </source>
</evidence>
<proteinExistence type="inferred from homology"/>
<dbReference type="SUPFAM" id="SSF52540">
    <property type="entry name" value="P-loop containing nucleoside triphosphate hydrolases"/>
    <property type="match status" value="1"/>
</dbReference>
<dbReference type="EMBL" id="DSUJ01000011">
    <property type="protein sequence ID" value="HFI92564.1"/>
    <property type="molecule type" value="Genomic_DNA"/>
</dbReference>
<dbReference type="Pfam" id="PF00005">
    <property type="entry name" value="ABC_tran"/>
    <property type="match status" value="1"/>
</dbReference>
<feature type="domain" description="ABC transporter" evidence="5">
    <location>
        <begin position="4"/>
        <end position="236"/>
    </location>
</feature>
<sequence>MSAVEVKNLSLSYGDIKILENLNFSVPENSFVSIVGPNGAGKTTLMKILLGLIKDYTGEIKIFEKKPDEINPQMIGYVPQIKTMDRNFPALAIELVASGLLRKWPWSVGGKEKDNSLKALSLVKAEHLAYRPLAELSGGELQRVCLARSIVRNPKLVVLDEPATGIDAIGEADLYNLLEKYQQNSKATVLMITHDWHVAHHHSDFVLLLNRKQVSFGSPEDALSEVNLRTAFGHIGHEHKVKIN</sequence>
<keyword evidence="2" id="KW-0813">Transport</keyword>
<dbReference type="PROSITE" id="PS00211">
    <property type="entry name" value="ABC_TRANSPORTER_1"/>
    <property type="match status" value="1"/>
</dbReference>
<evidence type="ECO:0000256" key="2">
    <source>
        <dbReference type="ARBA" id="ARBA00022448"/>
    </source>
</evidence>
<keyword evidence="3" id="KW-0547">Nucleotide-binding</keyword>
<dbReference type="PROSITE" id="PS50893">
    <property type="entry name" value="ABC_TRANSPORTER_2"/>
    <property type="match status" value="1"/>
</dbReference>
<dbReference type="PANTHER" id="PTHR42734:SF17">
    <property type="entry name" value="METAL TRANSPORT SYSTEM ATP-BINDING PROTEIN TM_0124-RELATED"/>
    <property type="match status" value="1"/>
</dbReference>
<dbReference type="InterPro" id="IPR017871">
    <property type="entry name" value="ABC_transporter-like_CS"/>
</dbReference>
<dbReference type="InterPro" id="IPR050153">
    <property type="entry name" value="Metal_Ion_Import_ABC"/>
</dbReference>
<evidence type="ECO:0000256" key="1">
    <source>
        <dbReference type="ARBA" id="ARBA00005417"/>
    </source>
</evidence>
<dbReference type="GO" id="GO:0005524">
    <property type="term" value="F:ATP binding"/>
    <property type="evidence" value="ECO:0007669"/>
    <property type="project" value="UniProtKB-KW"/>
</dbReference>
<dbReference type="CDD" id="cd03235">
    <property type="entry name" value="ABC_Metallic_Cations"/>
    <property type="match status" value="1"/>
</dbReference>
<dbReference type="InterPro" id="IPR027417">
    <property type="entry name" value="P-loop_NTPase"/>
</dbReference>
<comment type="caution">
    <text evidence="6">The sequence shown here is derived from an EMBL/GenBank/DDBJ whole genome shotgun (WGS) entry which is preliminary data.</text>
</comment>